<dbReference type="RefSeq" id="WP_133065037.1">
    <property type="nucleotide sequence ID" value="NZ_FXZK01000005.1"/>
</dbReference>
<organism evidence="1 2">
    <name type="scientific">Flavimaricola marinus</name>
    <dbReference type="NCBI Taxonomy" id="1819565"/>
    <lineage>
        <taxon>Bacteria</taxon>
        <taxon>Pseudomonadati</taxon>
        <taxon>Pseudomonadota</taxon>
        <taxon>Alphaproteobacteria</taxon>
        <taxon>Rhodobacterales</taxon>
        <taxon>Paracoccaceae</taxon>
        <taxon>Flavimaricola</taxon>
    </lineage>
</organism>
<dbReference type="EMBL" id="FXZK01000005">
    <property type="protein sequence ID" value="SMY08638.1"/>
    <property type="molecule type" value="Genomic_DNA"/>
</dbReference>
<accession>A0A238LG94</accession>
<name>A0A238LG94_9RHOB</name>
<gene>
    <name evidence="1" type="ORF">LOM8899_02793</name>
</gene>
<evidence type="ECO:0000313" key="1">
    <source>
        <dbReference type="EMBL" id="SMY08638.1"/>
    </source>
</evidence>
<sequence>MGAAISKPLTPLRSFLSKAKVHRDVTSALKTKAKSHFGEVDSELRQANDLALSCLCSQTARAGNLLRADLSDIEIKRSDIHAEFIKGLNAFEYCLESGLYGASATLARREIEAVNVCVNFRRGKQKNKKNPGIKAFKRFEGIYKQLSGIAHNTDQAAMSYLSGGGKGNLDPRIDCRLANFLLGVHIHSSIAILFDMSEIAPFSESCRLDPDEQYYSRVALGILVDKDIMNLEPK</sequence>
<protein>
    <submittedName>
        <fullName evidence="1">Uncharacterized protein</fullName>
    </submittedName>
</protein>
<dbReference type="AlphaFoldDB" id="A0A238LG94"/>
<proteinExistence type="predicted"/>
<reference evidence="1 2" key="1">
    <citation type="submission" date="2017-05" db="EMBL/GenBank/DDBJ databases">
        <authorList>
            <person name="Song R."/>
            <person name="Chenine A.L."/>
            <person name="Ruprecht R.M."/>
        </authorList>
    </citation>
    <scope>NUCLEOTIDE SEQUENCE [LARGE SCALE GENOMIC DNA]</scope>
    <source>
        <strain evidence="1 2">CECT 8899</strain>
    </source>
</reference>
<dbReference type="OrthoDB" id="7825660at2"/>
<keyword evidence="2" id="KW-1185">Reference proteome</keyword>
<dbReference type="Proteomes" id="UP000201613">
    <property type="component" value="Unassembled WGS sequence"/>
</dbReference>
<evidence type="ECO:0000313" key="2">
    <source>
        <dbReference type="Proteomes" id="UP000201613"/>
    </source>
</evidence>